<dbReference type="InterPro" id="IPR045186">
    <property type="entry name" value="Indole-3-glycerol_P_synth"/>
</dbReference>
<evidence type="ECO:0000256" key="1">
    <source>
        <dbReference type="ARBA" id="ARBA00001633"/>
    </source>
</evidence>
<proteinExistence type="predicted"/>
<organism evidence="10 11">
    <name type="scientific">Proteiniphilum acetatigenes</name>
    <dbReference type="NCBI Taxonomy" id="294710"/>
    <lineage>
        <taxon>Bacteria</taxon>
        <taxon>Pseudomonadati</taxon>
        <taxon>Bacteroidota</taxon>
        <taxon>Bacteroidia</taxon>
        <taxon>Bacteroidales</taxon>
        <taxon>Dysgonomonadaceae</taxon>
        <taxon>Proteiniphilum</taxon>
    </lineage>
</organism>
<dbReference type="NCBIfam" id="NF001377">
    <property type="entry name" value="PRK00278.2-4"/>
    <property type="match status" value="1"/>
</dbReference>
<comment type="pathway">
    <text evidence="2">Amino-acid biosynthesis; L-tryptophan biosynthesis; L-tryptophan from chorismate: step 4/5.</text>
</comment>
<dbReference type="EC" id="4.1.1.48" evidence="3"/>
<keyword evidence="7" id="KW-0057">Aromatic amino acid biosynthesis</keyword>
<evidence type="ECO:0000313" key="11">
    <source>
        <dbReference type="Proteomes" id="UP000053860"/>
    </source>
</evidence>
<feature type="domain" description="Indole-3-glycerol phosphate synthase" evidence="9">
    <location>
        <begin position="5"/>
        <end position="255"/>
    </location>
</feature>
<dbReference type="InterPro" id="IPR011060">
    <property type="entry name" value="RibuloseP-bd_barrel"/>
</dbReference>
<dbReference type="GO" id="GO:0000162">
    <property type="term" value="P:L-tryptophan biosynthetic process"/>
    <property type="evidence" value="ECO:0007669"/>
    <property type="project" value="UniProtKB-UniPathway"/>
</dbReference>
<dbReference type="Gene3D" id="3.20.20.70">
    <property type="entry name" value="Aldolase class I"/>
    <property type="match status" value="1"/>
</dbReference>
<evidence type="ECO:0000256" key="3">
    <source>
        <dbReference type="ARBA" id="ARBA00012362"/>
    </source>
</evidence>
<dbReference type="PATRIC" id="fig|294710.3.peg.552"/>
<keyword evidence="6" id="KW-0822">Tryptophan biosynthesis</keyword>
<evidence type="ECO:0000256" key="7">
    <source>
        <dbReference type="ARBA" id="ARBA00023141"/>
    </source>
</evidence>
<keyword evidence="8" id="KW-0456">Lyase</keyword>
<evidence type="ECO:0000259" key="9">
    <source>
        <dbReference type="Pfam" id="PF00218"/>
    </source>
</evidence>
<comment type="catalytic activity">
    <reaction evidence="1">
        <text>1-(2-carboxyphenylamino)-1-deoxy-D-ribulose 5-phosphate + H(+) = (1S,2R)-1-C-(indol-3-yl)glycerol 3-phosphate + CO2 + H2O</text>
        <dbReference type="Rhea" id="RHEA:23476"/>
        <dbReference type="ChEBI" id="CHEBI:15377"/>
        <dbReference type="ChEBI" id="CHEBI:15378"/>
        <dbReference type="ChEBI" id="CHEBI:16526"/>
        <dbReference type="ChEBI" id="CHEBI:58613"/>
        <dbReference type="ChEBI" id="CHEBI:58866"/>
        <dbReference type="EC" id="4.1.1.48"/>
    </reaction>
</comment>
<sequence>MQDILSEIIAHKKIEVARQKEETPFSVLEKRISEETIPFHSLKSALEQSTTGVIAEFKRRSPSKGWINRPAEVTPVVQAYEAAGAAALSVLTDEPFFGATQADLRAATKCATIPVMRKEFIVDEYQIYDAKLSGASAILLIAAAITKEEAKRFTKLAHQLQLEVLLELHDERETEYITPLNRLIGINNRNLGSFVTDVQKSFRMIELLPQEALLISESGLSDPRVVRELRDAGYRGFLIGENFMKSEDPGESLRQFLRGVGSL</sequence>
<dbReference type="Proteomes" id="UP000053860">
    <property type="component" value="Unassembled WGS sequence"/>
</dbReference>
<evidence type="ECO:0000256" key="5">
    <source>
        <dbReference type="ARBA" id="ARBA00022793"/>
    </source>
</evidence>
<dbReference type="SUPFAM" id="SSF51366">
    <property type="entry name" value="Ribulose-phoshate binding barrel"/>
    <property type="match status" value="1"/>
</dbReference>
<evidence type="ECO:0000256" key="8">
    <source>
        <dbReference type="ARBA" id="ARBA00023239"/>
    </source>
</evidence>
<dbReference type="InterPro" id="IPR013798">
    <property type="entry name" value="Indole-3-glycerol_P_synth_dom"/>
</dbReference>
<keyword evidence="4" id="KW-0028">Amino-acid biosynthesis</keyword>
<protein>
    <recommendedName>
        <fullName evidence="3">indole-3-glycerol-phosphate synthase</fullName>
        <ecNumber evidence="3">4.1.1.48</ecNumber>
    </recommendedName>
</protein>
<evidence type="ECO:0000256" key="2">
    <source>
        <dbReference type="ARBA" id="ARBA00004696"/>
    </source>
</evidence>
<dbReference type="UniPathway" id="UPA00035">
    <property type="reaction ID" value="UER00043"/>
</dbReference>
<evidence type="ECO:0000256" key="6">
    <source>
        <dbReference type="ARBA" id="ARBA00022822"/>
    </source>
</evidence>
<dbReference type="CDD" id="cd00331">
    <property type="entry name" value="IGPS"/>
    <property type="match status" value="1"/>
</dbReference>
<name>A0A101HKB2_9BACT</name>
<keyword evidence="5" id="KW-0210">Decarboxylase</keyword>
<evidence type="ECO:0000313" key="10">
    <source>
        <dbReference type="EMBL" id="KUK78407.1"/>
    </source>
</evidence>
<dbReference type="FunFam" id="3.20.20.70:FF:000024">
    <property type="entry name" value="Indole-3-glycerol phosphate synthase"/>
    <property type="match status" value="1"/>
</dbReference>
<dbReference type="InterPro" id="IPR013785">
    <property type="entry name" value="Aldolase_TIM"/>
</dbReference>
<dbReference type="GO" id="GO:0004425">
    <property type="term" value="F:indole-3-glycerol-phosphate synthase activity"/>
    <property type="evidence" value="ECO:0007669"/>
    <property type="project" value="UniProtKB-EC"/>
</dbReference>
<dbReference type="PANTHER" id="PTHR22854:SF2">
    <property type="entry name" value="INDOLE-3-GLYCEROL-PHOSPHATE SYNTHASE"/>
    <property type="match status" value="1"/>
</dbReference>
<comment type="caution">
    <text evidence="10">The sequence shown here is derived from an EMBL/GenBank/DDBJ whole genome shotgun (WGS) entry which is preliminary data.</text>
</comment>
<gene>
    <name evidence="10" type="ORF">XD92_0321</name>
</gene>
<dbReference type="EMBL" id="LGGN01000035">
    <property type="protein sequence ID" value="KUK78407.1"/>
    <property type="molecule type" value="Genomic_DNA"/>
</dbReference>
<dbReference type="Pfam" id="PF00218">
    <property type="entry name" value="IGPS"/>
    <property type="match status" value="1"/>
</dbReference>
<dbReference type="GO" id="GO:0004640">
    <property type="term" value="F:phosphoribosylanthranilate isomerase activity"/>
    <property type="evidence" value="ECO:0007669"/>
    <property type="project" value="TreeGrafter"/>
</dbReference>
<dbReference type="AlphaFoldDB" id="A0A101HKB2"/>
<dbReference type="InterPro" id="IPR001468">
    <property type="entry name" value="Indole-3-GlycerolPSynthase_CS"/>
</dbReference>
<accession>A0A101HKB2</accession>
<reference evidence="11" key="1">
    <citation type="journal article" date="2015" name="MBio">
        <title>Genome-Resolved Metagenomic Analysis Reveals Roles for Candidate Phyla and Other Microbial Community Members in Biogeochemical Transformations in Oil Reservoirs.</title>
        <authorList>
            <person name="Hu P."/>
            <person name="Tom L."/>
            <person name="Singh A."/>
            <person name="Thomas B.C."/>
            <person name="Baker B.J."/>
            <person name="Piceno Y.M."/>
            <person name="Andersen G.L."/>
            <person name="Banfield J.F."/>
        </authorList>
    </citation>
    <scope>NUCLEOTIDE SEQUENCE [LARGE SCALE GENOMIC DNA]</scope>
</reference>
<dbReference type="PANTHER" id="PTHR22854">
    <property type="entry name" value="TRYPTOPHAN BIOSYNTHESIS PROTEIN"/>
    <property type="match status" value="1"/>
</dbReference>
<evidence type="ECO:0000256" key="4">
    <source>
        <dbReference type="ARBA" id="ARBA00022605"/>
    </source>
</evidence>
<dbReference type="PROSITE" id="PS00614">
    <property type="entry name" value="IGPS"/>
    <property type="match status" value="1"/>
</dbReference>